<reference evidence="2" key="2">
    <citation type="journal article" date="2024" name="Antonie Van Leeuwenhoek">
        <title>Roseihalotalea indica gen. nov., sp. nov., a halophilic Bacteroidetes from mesopelagic Southwest Indian Ocean with higher carbohydrate metabolic potential.</title>
        <authorList>
            <person name="Chen B."/>
            <person name="Zhang M."/>
            <person name="Lin D."/>
            <person name="Ye J."/>
            <person name="Tang K."/>
        </authorList>
    </citation>
    <scope>NUCLEOTIDE SEQUENCE</scope>
    <source>
        <strain evidence="2">TK19036</strain>
    </source>
</reference>
<gene>
    <name evidence="2" type="ORF">K4G66_22165</name>
</gene>
<protein>
    <submittedName>
        <fullName evidence="2">Uncharacterized protein</fullName>
    </submittedName>
</protein>
<keyword evidence="1" id="KW-0472">Membrane</keyword>
<feature type="transmembrane region" description="Helical" evidence="1">
    <location>
        <begin position="212"/>
        <end position="229"/>
    </location>
</feature>
<keyword evidence="1" id="KW-1133">Transmembrane helix</keyword>
<dbReference type="EMBL" id="CP120682">
    <property type="protein sequence ID" value="WKN35086.1"/>
    <property type="molecule type" value="Genomic_DNA"/>
</dbReference>
<keyword evidence="1" id="KW-0812">Transmembrane</keyword>
<proteinExistence type="predicted"/>
<reference evidence="2" key="1">
    <citation type="journal article" date="2023" name="Comput. Struct. Biotechnol. J.">
        <title>Discovery of a novel marine Bacteroidetes with a rich repertoire of carbohydrate-active enzymes.</title>
        <authorList>
            <person name="Chen B."/>
            <person name="Liu G."/>
            <person name="Chen Q."/>
            <person name="Wang H."/>
            <person name="Liu L."/>
            <person name="Tang K."/>
        </authorList>
    </citation>
    <scope>NUCLEOTIDE SEQUENCE</scope>
    <source>
        <strain evidence="2">TK19036</strain>
    </source>
</reference>
<accession>A0AA49GMR3</accession>
<evidence type="ECO:0000313" key="2">
    <source>
        <dbReference type="EMBL" id="WKN35086.1"/>
    </source>
</evidence>
<name>A0AA49GMR3_9BACT</name>
<organism evidence="2">
    <name type="scientific">Roseihalotalea indica</name>
    <dbReference type="NCBI Taxonomy" id="2867963"/>
    <lineage>
        <taxon>Bacteria</taxon>
        <taxon>Pseudomonadati</taxon>
        <taxon>Bacteroidota</taxon>
        <taxon>Cytophagia</taxon>
        <taxon>Cytophagales</taxon>
        <taxon>Catalimonadaceae</taxon>
        <taxon>Roseihalotalea</taxon>
    </lineage>
</organism>
<sequence>MSAPRICWLGWMVAYTLMGGISAYAQKSLNPIRDTITNITVEDEITITYDLEVTDPALRYKVAPYYIDQDGNRQPITEYVRGSLGDTISAGYQKQIFWNHLRALPNEMGGMINIEIDLDVSPIPTLSLEQTIYTRGTKKLSLSLGMRQEPYYYILDENWIPYDEGPLESSTTQIRLPASLPLDHSFRIRVDDPRSRTAYTPLFTVKRKIPKAVLYPVIGASAIVAAWIIKKSVEPDPLPPPHDFR</sequence>
<evidence type="ECO:0000256" key="1">
    <source>
        <dbReference type="SAM" id="Phobius"/>
    </source>
</evidence>
<feature type="transmembrane region" description="Helical" evidence="1">
    <location>
        <begin position="6"/>
        <end position="25"/>
    </location>
</feature>
<dbReference type="AlphaFoldDB" id="A0AA49GMR3"/>